<protein>
    <submittedName>
        <fullName evidence="3">Uncharacterized protein LOC107022171</fullName>
    </submittedName>
</protein>
<dbReference type="GeneID" id="107022171"/>
<reference evidence="2" key="1">
    <citation type="journal article" date="2014" name="Nat. Genet.">
        <title>The genome of the stress-tolerant wild tomato species Solanum pennellii.</title>
        <authorList>
            <person name="Bolger A."/>
            <person name="Scossa F."/>
            <person name="Bolger M.E."/>
            <person name="Lanz C."/>
            <person name="Maumus F."/>
            <person name="Tohge T."/>
            <person name="Quesneville H."/>
            <person name="Alseekh S."/>
            <person name="Sorensen I."/>
            <person name="Lichtenstein G."/>
            <person name="Fich E.A."/>
            <person name="Conte M."/>
            <person name="Keller H."/>
            <person name="Schneeberger K."/>
            <person name="Schwacke R."/>
            <person name="Ofner I."/>
            <person name="Vrebalov J."/>
            <person name="Xu Y."/>
            <person name="Osorio S."/>
            <person name="Aflitos S.A."/>
            <person name="Schijlen E."/>
            <person name="Jimenez-Gomez J.M."/>
            <person name="Ryngajllo M."/>
            <person name="Kimura S."/>
            <person name="Kumar R."/>
            <person name="Koenig D."/>
            <person name="Headland L.R."/>
            <person name="Maloof J.N."/>
            <person name="Sinha N."/>
            <person name="van Ham R.C."/>
            <person name="Lankhorst R.K."/>
            <person name="Mao L."/>
            <person name="Vogel A."/>
            <person name="Arsova B."/>
            <person name="Panstruga R."/>
            <person name="Fei Z."/>
            <person name="Rose J.K."/>
            <person name="Zamir D."/>
            <person name="Carrari F."/>
            <person name="Giovannoni J.J."/>
            <person name="Weigel D."/>
            <person name="Usadel B."/>
            <person name="Fernie A.R."/>
        </authorList>
    </citation>
    <scope>NUCLEOTIDE SEQUENCE [LARGE SCALE GENOMIC DNA]</scope>
    <source>
        <strain evidence="2">cv. LA0716</strain>
    </source>
</reference>
<evidence type="ECO:0000313" key="3">
    <source>
        <dbReference type="RefSeq" id="XP_015078344.1"/>
    </source>
</evidence>
<dbReference type="InterPro" id="IPR043128">
    <property type="entry name" value="Rev_trsase/Diguanyl_cyclase"/>
</dbReference>
<dbReference type="Pfam" id="PF00078">
    <property type="entry name" value="RVT_1"/>
    <property type="match status" value="1"/>
</dbReference>
<dbReference type="Gene3D" id="3.30.70.270">
    <property type="match status" value="1"/>
</dbReference>
<dbReference type="InterPro" id="IPR043502">
    <property type="entry name" value="DNA/RNA_pol_sf"/>
</dbReference>
<dbReference type="InterPro" id="IPR050951">
    <property type="entry name" value="Retrovirus_Pol_polyprotein"/>
</dbReference>
<evidence type="ECO:0000259" key="1">
    <source>
        <dbReference type="Pfam" id="PF00078"/>
    </source>
</evidence>
<feature type="domain" description="Reverse transcriptase" evidence="1">
    <location>
        <begin position="24"/>
        <end position="96"/>
    </location>
</feature>
<dbReference type="CDD" id="cd01647">
    <property type="entry name" value="RT_LTR"/>
    <property type="match status" value="1"/>
</dbReference>
<sequence>MKQLNANVIQAILYTTWFGNVVPVPKKDGKTRVCVDYGDLNKASPKDNHFLPNIHILVDICEKHEIQSFVDCYAGYHQILIDEEDAEKTAFTTPRGLIAIGFVVTRKVIKFDPSKIKAILDSLPLKNKTEVMSLLGRLNYISRFIAQFATTCEPIFGLLQKDAAVRWTEDCQQAFEKIKMY</sequence>
<dbReference type="Gene3D" id="3.10.10.10">
    <property type="entry name" value="HIV Type 1 Reverse Transcriptase, subunit A, domain 1"/>
    <property type="match status" value="1"/>
</dbReference>
<accession>A0ABM1GZV9</accession>
<gene>
    <name evidence="3" type="primary">LOC107022171</name>
</gene>
<dbReference type="PANTHER" id="PTHR37984">
    <property type="entry name" value="PROTEIN CBG26694"/>
    <property type="match status" value="1"/>
</dbReference>
<reference evidence="3" key="2">
    <citation type="submission" date="2025-08" db="UniProtKB">
        <authorList>
            <consortium name="RefSeq"/>
        </authorList>
    </citation>
    <scope>IDENTIFICATION</scope>
</reference>
<dbReference type="PANTHER" id="PTHR37984:SF5">
    <property type="entry name" value="PROTEIN NYNRIN-LIKE"/>
    <property type="match status" value="1"/>
</dbReference>
<name>A0ABM1GZV9_SOLPN</name>
<dbReference type="Proteomes" id="UP000694930">
    <property type="component" value="Chromosome 6"/>
</dbReference>
<dbReference type="SUPFAM" id="SSF56672">
    <property type="entry name" value="DNA/RNA polymerases"/>
    <property type="match status" value="1"/>
</dbReference>
<dbReference type="InterPro" id="IPR000477">
    <property type="entry name" value="RT_dom"/>
</dbReference>
<proteinExistence type="predicted"/>
<dbReference type="RefSeq" id="XP_015078344.1">
    <property type="nucleotide sequence ID" value="XM_015222858.1"/>
</dbReference>
<evidence type="ECO:0000313" key="2">
    <source>
        <dbReference type="Proteomes" id="UP000694930"/>
    </source>
</evidence>
<keyword evidence="2" id="KW-1185">Reference proteome</keyword>
<organism evidence="2 3">
    <name type="scientific">Solanum pennellii</name>
    <name type="common">Tomato</name>
    <name type="synonym">Lycopersicon pennellii</name>
    <dbReference type="NCBI Taxonomy" id="28526"/>
    <lineage>
        <taxon>Eukaryota</taxon>
        <taxon>Viridiplantae</taxon>
        <taxon>Streptophyta</taxon>
        <taxon>Embryophyta</taxon>
        <taxon>Tracheophyta</taxon>
        <taxon>Spermatophyta</taxon>
        <taxon>Magnoliopsida</taxon>
        <taxon>eudicotyledons</taxon>
        <taxon>Gunneridae</taxon>
        <taxon>Pentapetalae</taxon>
        <taxon>asterids</taxon>
        <taxon>lamiids</taxon>
        <taxon>Solanales</taxon>
        <taxon>Solanaceae</taxon>
        <taxon>Solanoideae</taxon>
        <taxon>Solaneae</taxon>
        <taxon>Solanum</taxon>
        <taxon>Solanum subgen. Lycopersicon</taxon>
    </lineage>
</organism>